<dbReference type="AlphaFoldDB" id="A0A5C7IHM7"/>
<dbReference type="OrthoDB" id="1784901at2759"/>
<evidence type="ECO:0000256" key="3">
    <source>
        <dbReference type="ARBA" id="ARBA00022821"/>
    </source>
</evidence>
<evidence type="ECO:0000259" key="4">
    <source>
        <dbReference type="Pfam" id="PF18052"/>
    </source>
</evidence>
<evidence type="ECO:0000256" key="2">
    <source>
        <dbReference type="ARBA" id="ARBA00022741"/>
    </source>
</evidence>
<keyword evidence="1" id="KW-0677">Repeat</keyword>
<sequence length="418" mass="46366">MAAEAIVSTVLEQLILITVTEAKKEVRLVVGVKKEIKKLATKFEAIQTLLVDAEQRQVRETAVGVWLDRLKAASYDMDDILDKWNTKILELQIEEDANAQFWKNIKISLVLPLGVSKNLKYRKLLLLLRRGTLPKKSEEEAMQPGRTKEEGIKKKHEFNSANYFVGNQSSMGDRGQTTIASGSSWLQCAEHWRRTFCARLVSAGEFYPSKRSNSSLVVMGIFDYTKASGNVTSLGVSSQSNAAAGEDSNEVEDVGLLLGWMLLEATLNAGIGGNVGIEKACNSSITFNSYKYNIRSLIVTYSLYVLSSNIIYYEDLMVVGIIDLKRFIMRTNTYTKFIARNEVGDMLLEINNFGMNKLLNSPNQVDGTIQVHSGGVLILFLLGGFVLPKGEMEIMKVSYQSNAVGGTSNKVEDEIAVK</sequence>
<proteinExistence type="predicted"/>
<evidence type="ECO:0000256" key="1">
    <source>
        <dbReference type="ARBA" id="ARBA00022737"/>
    </source>
</evidence>
<dbReference type="EMBL" id="VAHF01000002">
    <property type="protein sequence ID" value="TXG68837.1"/>
    <property type="molecule type" value="Genomic_DNA"/>
</dbReference>
<keyword evidence="6" id="KW-1185">Reference proteome</keyword>
<protein>
    <recommendedName>
        <fullName evidence="4">Disease resistance N-terminal domain-containing protein</fullName>
    </recommendedName>
</protein>
<comment type="caution">
    <text evidence="5">The sequence shown here is derived from an EMBL/GenBank/DDBJ whole genome shotgun (WGS) entry which is preliminary data.</text>
</comment>
<evidence type="ECO:0000313" key="5">
    <source>
        <dbReference type="EMBL" id="TXG68837.1"/>
    </source>
</evidence>
<reference evidence="6" key="1">
    <citation type="journal article" date="2019" name="Gigascience">
        <title>De novo genome assembly of the endangered Acer yangbiense, a plant species with extremely small populations endemic to Yunnan Province, China.</title>
        <authorList>
            <person name="Yang J."/>
            <person name="Wariss H.M."/>
            <person name="Tao L."/>
            <person name="Zhang R."/>
            <person name="Yun Q."/>
            <person name="Hollingsworth P."/>
            <person name="Dao Z."/>
            <person name="Luo G."/>
            <person name="Guo H."/>
            <person name="Ma Y."/>
            <person name="Sun W."/>
        </authorList>
    </citation>
    <scope>NUCLEOTIDE SEQUENCE [LARGE SCALE GENOMIC DNA]</scope>
    <source>
        <strain evidence="6">cv. Malutang</strain>
    </source>
</reference>
<name>A0A5C7IHM7_9ROSI</name>
<evidence type="ECO:0000313" key="6">
    <source>
        <dbReference type="Proteomes" id="UP000323000"/>
    </source>
</evidence>
<dbReference type="Pfam" id="PF18052">
    <property type="entry name" value="Rx_N"/>
    <property type="match status" value="1"/>
</dbReference>
<accession>A0A5C7IHM7</accession>
<dbReference type="InterPro" id="IPR041118">
    <property type="entry name" value="Rx_N"/>
</dbReference>
<feature type="domain" description="Disease resistance N-terminal" evidence="4">
    <location>
        <begin position="6"/>
        <end position="92"/>
    </location>
</feature>
<gene>
    <name evidence="5" type="ORF">EZV62_003772</name>
</gene>
<dbReference type="Proteomes" id="UP000323000">
    <property type="component" value="Chromosome 2"/>
</dbReference>
<dbReference type="GO" id="GO:0006952">
    <property type="term" value="P:defense response"/>
    <property type="evidence" value="ECO:0007669"/>
    <property type="project" value="UniProtKB-KW"/>
</dbReference>
<dbReference type="Gene3D" id="1.20.5.4130">
    <property type="match status" value="1"/>
</dbReference>
<dbReference type="GO" id="GO:0000166">
    <property type="term" value="F:nucleotide binding"/>
    <property type="evidence" value="ECO:0007669"/>
    <property type="project" value="UniProtKB-KW"/>
</dbReference>
<keyword evidence="3" id="KW-0611">Plant defense</keyword>
<keyword evidence="2" id="KW-0547">Nucleotide-binding</keyword>
<organism evidence="5 6">
    <name type="scientific">Acer yangbiense</name>
    <dbReference type="NCBI Taxonomy" id="1000413"/>
    <lineage>
        <taxon>Eukaryota</taxon>
        <taxon>Viridiplantae</taxon>
        <taxon>Streptophyta</taxon>
        <taxon>Embryophyta</taxon>
        <taxon>Tracheophyta</taxon>
        <taxon>Spermatophyta</taxon>
        <taxon>Magnoliopsida</taxon>
        <taxon>eudicotyledons</taxon>
        <taxon>Gunneridae</taxon>
        <taxon>Pentapetalae</taxon>
        <taxon>rosids</taxon>
        <taxon>malvids</taxon>
        <taxon>Sapindales</taxon>
        <taxon>Sapindaceae</taxon>
        <taxon>Hippocastanoideae</taxon>
        <taxon>Acereae</taxon>
        <taxon>Acer</taxon>
    </lineage>
</organism>